<evidence type="ECO:0000313" key="2">
    <source>
        <dbReference type="EMBL" id="ELW61944.1"/>
    </source>
</evidence>
<gene>
    <name evidence="2" type="ORF">TREES_T100006784</name>
</gene>
<keyword evidence="3" id="KW-1185">Reference proteome</keyword>
<sequence>MRICLEHRAYLKIMHIPTLLRENTGSVTSTFRNKCELSQDEPPPTVRDTRRSHSDAAASALEAAPTKAVTRSRDVVRPDLAPERGVTAGWPGSKVPEDPTSSRLRERVKAPAGRTARGARSYR</sequence>
<reference evidence="3" key="2">
    <citation type="journal article" date="2013" name="Nat. Commun.">
        <title>Genome of the Chinese tree shrew.</title>
        <authorList>
            <person name="Fan Y."/>
            <person name="Huang Z.Y."/>
            <person name="Cao C.C."/>
            <person name="Chen C.S."/>
            <person name="Chen Y.X."/>
            <person name="Fan D.D."/>
            <person name="He J."/>
            <person name="Hou H.L."/>
            <person name="Hu L."/>
            <person name="Hu X.T."/>
            <person name="Jiang X.T."/>
            <person name="Lai R."/>
            <person name="Lang Y.S."/>
            <person name="Liang B."/>
            <person name="Liao S.G."/>
            <person name="Mu D."/>
            <person name="Ma Y.Y."/>
            <person name="Niu Y.Y."/>
            <person name="Sun X.Q."/>
            <person name="Xia J.Q."/>
            <person name="Xiao J."/>
            <person name="Xiong Z.Q."/>
            <person name="Xu L."/>
            <person name="Yang L."/>
            <person name="Zhang Y."/>
            <person name="Zhao W."/>
            <person name="Zhao X.D."/>
            <person name="Zheng Y.T."/>
            <person name="Zhou J.M."/>
            <person name="Zhu Y.B."/>
            <person name="Zhang G.J."/>
            <person name="Wang J."/>
            <person name="Yao Y.G."/>
        </authorList>
    </citation>
    <scope>NUCLEOTIDE SEQUENCE [LARGE SCALE GENOMIC DNA]</scope>
</reference>
<evidence type="ECO:0000256" key="1">
    <source>
        <dbReference type="SAM" id="MobiDB-lite"/>
    </source>
</evidence>
<feature type="compositionally biased region" description="Basic and acidic residues" evidence="1">
    <location>
        <begin position="71"/>
        <end position="82"/>
    </location>
</feature>
<protein>
    <submittedName>
        <fullName evidence="2">Uncharacterized protein</fullName>
    </submittedName>
</protein>
<name>L9KHH9_TUPCH</name>
<dbReference type="InParanoid" id="L9KHH9"/>
<dbReference type="EMBL" id="KB320848">
    <property type="protein sequence ID" value="ELW61944.1"/>
    <property type="molecule type" value="Genomic_DNA"/>
</dbReference>
<feature type="region of interest" description="Disordered" evidence="1">
    <location>
        <begin position="31"/>
        <end position="123"/>
    </location>
</feature>
<feature type="compositionally biased region" description="Low complexity" evidence="1">
    <location>
        <begin position="56"/>
        <end position="68"/>
    </location>
</feature>
<dbReference type="Proteomes" id="UP000011518">
    <property type="component" value="Unassembled WGS sequence"/>
</dbReference>
<accession>L9KHH9</accession>
<dbReference type="AlphaFoldDB" id="L9KHH9"/>
<organism evidence="2 3">
    <name type="scientific">Tupaia chinensis</name>
    <name type="common">Chinese tree shrew</name>
    <name type="synonym">Tupaia belangeri chinensis</name>
    <dbReference type="NCBI Taxonomy" id="246437"/>
    <lineage>
        <taxon>Eukaryota</taxon>
        <taxon>Metazoa</taxon>
        <taxon>Chordata</taxon>
        <taxon>Craniata</taxon>
        <taxon>Vertebrata</taxon>
        <taxon>Euteleostomi</taxon>
        <taxon>Mammalia</taxon>
        <taxon>Eutheria</taxon>
        <taxon>Euarchontoglires</taxon>
        <taxon>Scandentia</taxon>
        <taxon>Tupaiidae</taxon>
        <taxon>Tupaia</taxon>
    </lineage>
</organism>
<proteinExistence type="predicted"/>
<evidence type="ECO:0000313" key="3">
    <source>
        <dbReference type="Proteomes" id="UP000011518"/>
    </source>
</evidence>
<reference evidence="3" key="1">
    <citation type="submission" date="2012-07" db="EMBL/GenBank/DDBJ databases">
        <title>Genome of the Chinese tree shrew, a rising model animal genetically related to primates.</title>
        <authorList>
            <person name="Zhang G."/>
            <person name="Fan Y."/>
            <person name="Yao Y."/>
            <person name="Huang Z."/>
        </authorList>
    </citation>
    <scope>NUCLEOTIDE SEQUENCE [LARGE SCALE GENOMIC DNA]</scope>
</reference>